<dbReference type="PANTHER" id="PTHR30329:SF21">
    <property type="entry name" value="LIPOPROTEIN YIAD-RELATED"/>
    <property type="match status" value="1"/>
</dbReference>
<evidence type="ECO:0000259" key="11">
    <source>
        <dbReference type="PROSITE" id="PS51123"/>
    </source>
</evidence>
<dbReference type="InterPro" id="IPR006664">
    <property type="entry name" value="OMP_bac"/>
</dbReference>
<dbReference type="GO" id="GO:0009279">
    <property type="term" value="C:cell outer membrane"/>
    <property type="evidence" value="ECO:0007669"/>
    <property type="project" value="UniProtKB-SubCell"/>
</dbReference>
<dbReference type="Proteomes" id="UP000319449">
    <property type="component" value="Unassembled WGS sequence"/>
</dbReference>
<keyword evidence="4 8" id="KW-0564">Palmitate</keyword>
<reference evidence="12 13" key="1">
    <citation type="submission" date="2019-07" db="EMBL/GenBank/DDBJ databases">
        <title>Genomic Encyclopedia of Archaeal and Bacterial Type Strains, Phase II (KMG-II): from individual species to whole genera.</title>
        <authorList>
            <person name="Goeker M."/>
        </authorList>
    </citation>
    <scope>NUCLEOTIDE SEQUENCE [LARGE SCALE GENOMIC DNA]</scope>
    <source>
        <strain evidence="12 13">ATCC BAA-1139</strain>
    </source>
</reference>
<keyword evidence="13" id="KW-1185">Reference proteome</keyword>
<sequence>MKNHGAWLHLVLSCVLFVASGCAKNEMVKKDEPITRFLTPSKSVQTDPTVSVPSSKQQNRQSLNQESITHDTLEPIPNAGELKVVMENIYFDFDAYVLSQKARRILLRHAEIMKNDPDVTVQIEGHCDERGSDEYNLALGEKRARVAMQYMVAMGIPPKRLSVISYGKEKPVAIGHDEASWSSNRRDEFVIATK</sequence>
<keyword evidence="2 8" id="KW-0732">Signal</keyword>
<evidence type="ECO:0000256" key="3">
    <source>
        <dbReference type="ARBA" id="ARBA00023136"/>
    </source>
</evidence>
<protein>
    <recommendedName>
        <fullName evidence="8">Peptidoglycan-associated lipoprotein</fullName>
        <shortName evidence="8">PAL</shortName>
    </recommendedName>
</protein>
<evidence type="ECO:0000256" key="6">
    <source>
        <dbReference type="ARBA" id="ARBA00023288"/>
    </source>
</evidence>
<dbReference type="InterPro" id="IPR006665">
    <property type="entry name" value="OmpA-like"/>
</dbReference>
<evidence type="ECO:0000256" key="5">
    <source>
        <dbReference type="ARBA" id="ARBA00023237"/>
    </source>
</evidence>
<keyword evidence="5 8" id="KW-0998">Cell outer membrane</keyword>
<evidence type="ECO:0000256" key="1">
    <source>
        <dbReference type="ARBA" id="ARBA00022618"/>
    </source>
</evidence>
<dbReference type="InterPro" id="IPR039001">
    <property type="entry name" value="Pal"/>
</dbReference>
<name>A0A562WT88_9BACT</name>
<dbReference type="SUPFAM" id="SSF103088">
    <property type="entry name" value="OmpA-like"/>
    <property type="match status" value="1"/>
</dbReference>
<feature type="chain" id="PRO_5021836061" description="Peptidoglycan-associated lipoprotein" evidence="10">
    <location>
        <begin position="24"/>
        <end position="194"/>
    </location>
</feature>
<evidence type="ECO:0000256" key="7">
    <source>
        <dbReference type="ARBA" id="ARBA00023306"/>
    </source>
</evidence>
<evidence type="ECO:0000256" key="4">
    <source>
        <dbReference type="ARBA" id="ARBA00023139"/>
    </source>
</evidence>
<evidence type="ECO:0000256" key="8">
    <source>
        <dbReference type="HAMAP-Rule" id="MF_02204"/>
    </source>
</evidence>
<dbReference type="NCBIfam" id="TIGR02802">
    <property type="entry name" value="Pal_lipo"/>
    <property type="match status" value="1"/>
</dbReference>
<organism evidence="12 13">
    <name type="scientific">Geobacter argillaceus</name>
    <dbReference type="NCBI Taxonomy" id="345631"/>
    <lineage>
        <taxon>Bacteria</taxon>
        <taxon>Pseudomonadati</taxon>
        <taxon>Thermodesulfobacteriota</taxon>
        <taxon>Desulfuromonadia</taxon>
        <taxon>Geobacterales</taxon>
        <taxon>Geobacteraceae</taxon>
        <taxon>Geobacter</taxon>
    </lineage>
</organism>
<feature type="region of interest" description="Disordered" evidence="9">
    <location>
        <begin position="39"/>
        <end position="72"/>
    </location>
</feature>
<dbReference type="CDD" id="cd07185">
    <property type="entry name" value="OmpA_C-like"/>
    <property type="match status" value="1"/>
</dbReference>
<keyword evidence="6 8" id="KW-0449">Lipoprotein</keyword>
<gene>
    <name evidence="8" type="primary">pal</name>
    <name evidence="12" type="ORF">JN12_00285</name>
</gene>
<dbReference type="PROSITE" id="PS51123">
    <property type="entry name" value="OMPA_2"/>
    <property type="match status" value="1"/>
</dbReference>
<dbReference type="PROSITE" id="PS51257">
    <property type="entry name" value="PROKAR_LIPOPROTEIN"/>
    <property type="match status" value="1"/>
</dbReference>
<dbReference type="HAMAP" id="MF_02204">
    <property type="entry name" value="Pal"/>
    <property type="match status" value="1"/>
</dbReference>
<feature type="domain" description="OmpA-like" evidence="11">
    <location>
        <begin position="78"/>
        <end position="194"/>
    </location>
</feature>
<dbReference type="PRINTS" id="PR01021">
    <property type="entry name" value="OMPADOMAIN"/>
</dbReference>
<feature type="compositionally biased region" description="Polar residues" evidence="9">
    <location>
        <begin position="39"/>
        <end position="67"/>
    </location>
</feature>
<keyword evidence="7" id="KW-0131">Cell cycle</keyword>
<comment type="similarity">
    <text evidence="8">Belongs to the Pal lipoprotein family.</text>
</comment>
<dbReference type="OrthoDB" id="9809164at2"/>
<dbReference type="InterPro" id="IPR036737">
    <property type="entry name" value="OmpA-like_sf"/>
</dbReference>
<dbReference type="PANTHER" id="PTHR30329">
    <property type="entry name" value="STATOR ELEMENT OF FLAGELLAR MOTOR COMPLEX"/>
    <property type="match status" value="1"/>
</dbReference>
<comment type="subcellular location">
    <subcellularLocation>
        <location evidence="8">Cell outer membrane</location>
        <topology evidence="8">Lipid-anchor</topology>
    </subcellularLocation>
</comment>
<evidence type="ECO:0000313" key="12">
    <source>
        <dbReference type="EMBL" id="TWJ33607.1"/>
    </source>
</evidence>
<keyword evidence="1" id="KW-0132">Cell division</keyword>
<accession>A0A562WT88</accession>
<dbReference type="InterPro" id="IPR014169">
    <property type="entry name" value="Pal_lipo_C"/>
</dbReference>
<proteinExistence type="inferred from homology"/>
<dbReference type="InterPro" id="IPR050330">
    <property type="entry name" value="Bact_OuterMem_StrucFunc"/>
</dbReference>
<dbReference type="RefSeq" id="WP_145017320.1">
    <property type="nucleotide sequence ID" value="NZ_VLLN01000001.1"/>
</dbReference>
<dbReference type="Gene3D" id="3.30.1330.60">
    <property type="entry name" value="OmpA-like domain"/>
    <property type="match status" value="1"/>
</dbReference>
<dbReference type="EMBL" id="VLLN01000001">
    <property type="protein sequence ID" value="TWJ33607.1"/>
    <property type="molecule type" value="Genomic_DNA"/>
</dbReference>
<comment type="caution">
    <text evidence="12">The sequence shown here is derived from an EMBL/GenBank/DDBJ whole genome shotgun (WGS) entry which is preliminary data.</text>
</comment>
<evidence type="ECO:0000256" key="10">
    <source>
        <dbReference type="SAM" id="SignalP"/>
    </source>
</evidence>
<dbReference type="Pfam" id="PF00691">
    <property type="entry name" value="OmpA"/>
    <property type="match status" value="1"/>
</dbReference>
<feature type="signal peptide" evidence="10">
    <location>
        <begin position="1"/>
        <end position="23"/>
    </location>
</feature>
<dbReference type="AlphaFoldDB" id="A0A562WT88"/>
<keyword evidence="3 8" id="KW-0472">Membrane</keyword>
<evidence type="ECO:0000256" key="9">
    <source>
        <dbReference type="SAM" id="MobiDB-lite"/>
    </source>
</evidence>
<evidence type="ECO:0000256" key="2">
    <source>
        <dbReference type="ARBA" id="ARBA00022729"/>
    </source>
</evidence>
<dbReference type="GO" id="GO:0051301">
    <property type="term" value="P:cell division"/>
    <property type="evidence" value="ECO:0007669"/>
    <property type="project" value="UniProtKB-KW"/>
</dbReference>
<evidence type="ECO:0000313" key="13">
    <source>
        <dbReference type="Proteomes" id="UP000319449"/>
    </source>
</evidence>